<keyword evidence="10" id="KW-1185">Reference proteome</keyword>
<dbReference type="InterPro" id="IPR035902">
    <property type="entry name" value="Nuc_phospho_transferase"/>
</dbReference>
<dbReference type="InterPro" id="IPR015422">
    <property type="entry name" value="PyrdxlP-dep_Trfase_small"/>
</dbReference>
<dbReference type="FunFam" id="1.10.287.1970:FF:000001">
    <property type="entry name" value="Alanine aminotransferase 2"/>
    <property type="match status" value="1"/>
</dbReference>
<gene>
    <name evidence="9" type="ORF">GH714_028556</name>
</gene>
<comment type="subunit">
    <text evidence="2">Homodimer.</text>
</comment>
<dbReference type="GO" id="GO:0008453">
    <property type="term" value="F:alanine-glyoxylate transaminase activity"/>
    <property type="evidence" value="ECO:0007669"/>
    <property type="project" value="TreeGrafter"/>
</dbReference>
<keyword evidence="3" id="KW-0032">Aminotransferase</keyword>
<keyword evidence="6" id="KW-0663">Pyridoxal phosphate</keyword>
<evidence type="ECO:0000256" key="3">
    <source>
        <dbReference type="ARBA" id="ARBA00022576"/>
    </source>
</evidence>
<comment type="caution">
    <text evidence="9">The sequence shown here is derived from an EMBL/GenBank/DDBJ whole genome shotgun (WGS) entry which is preliminary data.</text>
</comment>
<dbReference type="PANTHER" id="PTHR11751">
    <property type="entry name" value="ALANINE AMINOTRANSFERASE"/>
    <property type="match status" value="1"/>
</dbReference>
<evidence type="ECO:0000256" key="6">
    <source>
        <dbReference type="ARBA" id="ARBA00022898"/>
    </source>
</evidence>
<dbReference type="Gene3D" id="3.90.1150.10">
    <property type="entry name" value="Aspartate Aminotransferase, domain 1"/>
    <property type="match status" value="1"/>
</dbReference>
<evidence type="ECO:0000313" key="9">
    <source>
        <dbReference type="EMBL" id="KAF2301665.1"/>
    </source>
</evidence>
<evidence type="ECO:0000256" key="2">
    <source>
        <dbReference type="ARBA" id="ARBA00011738"/>
    </source>
</evidence>
<dbReference type="Proteomes" id="UP000467840">
    <property type="component" value="Chromosome 4"/>
</dbReference>
<proteinExistence type="inferred from homology"/>
<dbReference type="GO" id="GO:0016757">
    <property type="term" value="F:glycosyltransferase activity"/>
    <property type="evidence" value="ECO:0007669"/>
    <property type="project" value="UniProtKB-KW"/>
</dbReference>
<comment type="cofactor">
    <cofactor evidence="1">
        <name>pyridoxal 5'-phosphate</name>
        <dbReference type="ChEBI" id="CHEBI:597326"/>
    </cofactor>
</comment>
<evidence type="ECO:0000256" key="8">
    <source>
        <dbReference type="SAM" id="MobiDB-lite"/>
    </source>
</evidence>
<dbReference type="Gene3D" id="3.40.640.10">
    <property type="entry name" value="Type I PLP-dependent aspartate aminotransferase-like (Major domain)"/>
    <property type="match status" value="2"/>
</dbReference>
<name>A0A6A6LMI9_HEVBR</name>
<dbReference type="FunFam" id="3.40.1030.10:FF:000005">
    <property type="entry name" value="Anthranilate phosphoribosyltransferase"/>
    <property type="match status" value="1"/>
</dbReference>
<reference evidence="9 10" key="1">
    <citation type="journal article" date="2020" name="Mol. Plant">
        <title>The Chromosome-Based Rubber Tree Genome Provides New Insights into Spurge Genome Evolution and Rubber Biosynthesis.</title>
        <authorList>
            <person name="Liu J."/>
            <person name="Shi C."/>
            <person name="Shi C.C."/>
            <person name="Li W."/>
            <person name="Zhang Q.J."/>
            <person name="Zhang Y."/>
            <person name="Li K."/>
            <person name="Lu H.F."/>
            <person name="Shi C."/>
            <person name="Zhu S.T."/>
            <person name="Xiao Z.Y."/>
            <person name="Nan H."/>
            <person name="Yue Y."/>
            <person name="Zhu X.G."/>
            <person name="Wu Y."/>
            <person name="Hong X.N."/>
            <person name="Fan G.Y."/>
            <person name="Tong Y."/>
            <person name="Zhang D."/>
            <person name="Mao C.L."/>
            <person name="Liu Y.L."/>
            <person name="Hao S.J."/>
            <person name="Liu W.Q."/>
            <person name="Lv M.Q."/>
            <person name="Zhang H.B."/>
            <person name="Liu Y."/>
            <person name="Hu-Tang G.R."/>
            <person name="Wang J.P."/>
            <person name="Wang J.H."/>
            <person name="Sun Y.H."/>
            <person name="Ni S.B."/>
            <person name="Chen W.B."/>
            <person name="Zhang X.C."/>
            <person name="Jiao Y.N."/>
            <person name="Eichler E.E."/>
            <person name="Li G.H."/>
            <person name="Liu X."/>
            <person name="Gao L.Z."/>
        </authorList>
    </citation>
    <scope>NUCLEOTIDE SEQUENCE [LARGE SCALE GENOMIC DNA]</scope>
    <source>
        <strain evidence="10">cv. GT1</strain>
        <tissue evidence="9">Leaf</tissue>
    </source>
</reference>
<organism evidence="9 10">
    <name type="scientific">Hevea brasiliensis</name>
    <name type="common">Para rubber tree</name>
    <name type="synonym">Siphonia brasiliensis</name>
    <dbReference type="NCBI Taxonomy" id="3981"/>
    <lineage>
        <taxon>Eukaryota</taxon>
        <taxon>Viridiplantae</taxon>
        <taxon>Streptophyta</taxon>
        <taxon>Embryophyta</taxon>
        <taxon>Tracheophyta</taxon>
        <taxon>Spermatophyta</taxon>
        <taxon>Magnoliopsida</taxon>
        <taxon>eudicotyledons</taxon>
        <taxon>Gunneridae</taxon>
        <taxon>Pentapetalae</taxon>
        <taxon>rosids</taxon>
        <taxon>fabids</taxon>
        <taxon>Malpighiales</taxon>
        <taxon>Euphorbiaceae</taxon>
        <taxon>Crotonoideae</taxon>
        <taxon>Micrandreae</taxon>
        <taxon>Hevea</taxon>
    </lineage>
</organism>
<evidence type="ECO:0000313" key="10">
    <source>
        <dbReference type="Proteomes" id="UP000467840"/>
    </source>
</evidence>
<keyword evidence="5" id="KW-0808">Transferase</keyword>
<comment type="similarity">
    <text evidence="7">Belongs to the class-I pyridoxal-phosphate-dependent aminotransferase family. Alanine aminotransferase subfamily.</text>
</comment>
<sequence>MTIRANAFPEATRWSEGEKQAMNNFWPLLVRALPPDVIFIADPEGSIMGAGSSIGPQYVGNRTSEMRLVGALREILAGGHLGYEEVQGVLREVLPLKVKDNECSGVSESLLSAFLIGQRMNLETDRELKAYCLAFDDELGPPPVADVRSLTHYGEPYDGNTRFFRSTLFVAAVRSCYGESSLLHGAEWMPPKGGVTEEQMLKFMGANVSLTPLQAKGLLEDDEVGFAYISQREACPSLYSLIGLREHIKKRPPLATTEKVQQFVRARGREAIVAGFYHEGYEESLLMLMKRRGVHSGLVVKGEEGALSMTTRLRSANASKGLPVNYCSGFRSLSMASAFEVDGVSRESFNIEVNAKDYGFEPTDTPRTDRSVSKNIQLGLAALRGEKGPAYDRIVLNAGMVDHLLRCDGAEDISSALDRAREAIDSGRLLYIMAPKALDYESLNENVKKVQYAVRGELYLRASELQKEGKKIIFTNVGNPHALGQKPLTFPRQVVALCQAPFLLDDPNVGLLFPADAIARAKHYLSMTSGGLGAYSDSRGIPGIRKEVAEFIGRRDEYPSDPELIFLTDGASKGVMQILNTIIRGEGDGVLMDMGPPISKEIQLVSFHTVSKGYWGECGQRGGLFEMTNIPPQTVDEIYKVASISLSPNVPAQIFMALMVNPPKPGDISYEQYMRERCMYSFPQIRLPPKAIDAAKKAGKVPDVFYCLKLLEATGISTVPGSGFGQKEGAPLKPIFTNPVEKESESSDECSTATTPTSDDARIPTRLACPLAPKKRKATLKCNYSGVREFFTPPDLETVFIRHVERATN</sequence>
<dbReference type="InterPro" id="IPR015421">
    <property type="entry name" value="PyrdxlP-dep_Trfase_major"/>
</dbReference>
<evidence type="ECO:0000256" key="1">
    <source>
        <dbReference type="ARBA" id="ARBA00001933"/>
    </source>
</evidence>
<feature type="compositionally biased region" description="Polar residues" evidence="8">
    <location>
        <begin position="749"/>
        <end position="758"/>
    </location>
</feature>
<dbReference type="InterPro" id="IPR045088">
    <property type="entry name" value="ALAT1/2-like"/>
</dbReference>
<evidence type="ECO:0000256" key="5">
    <source>
        <dbReference type="ARBA" id="ARBA00022679"/>
    </source>
</evidence>
<dbReference type="Gene3D" id="1.10.287.1970">
    <property type="match status" value="1"/>
</dbReference>
<feature type="region of interest" description="Disordered" evidence="8">
    <location>
        <begin position="739"/>
        <end position="761"/>
    </location>
</feature>
<dbReference type="GO" id="GO:0009853">
    <property type="term" value="P:photorespiration"/>
    <property type="evidence" value="ECO:0007669"/>
    <property type="project" value="TreeGrafter"/>
</dbReference>
<dbReference type="SUPFAM" id="SSF52418">
    <property type="entry name" value="Nucleoside phosphorylase/phosphoribosyltransferase catalytic domain"/>
    <property type="match status" value="1"/>
</dbReference>
<dbReference type="GO" id="GO:0004021">
    <property type="term" value="F:L-alanine:2-oxoglutarate aminotransferase activity"/>
    <property type="evidence" value="ECO:0007669"/>
    <property type="project" value="TreeGrafter"/>
</dbReference>
<dbReference type="GO" id="GO:0047958">
    <property type="term" value="F:glycine:2-oxoglutarate aminotransferase activity"/>
    <property type="evidence" value="ECO:0007669"/>
    <property type="project" value="TreeGrafter"/>
</dbReference>
<evidence type="ECO:0000256" key="7">
    <source>
        <dbReference type="ARBA" id="ARBA00025785"/>
    </source>
</evidence>
<evidence type="ECO:0000256" key="4">
    <source>
        <dbReference type="ARBA" id="ARBA00022676"/>
    </source>
</evidence>
<dbReference type="AlphaFoldDB" id="A0A6A6LMI9"/>
<protein>
    <submittedName>
        <fullName evidence="9">Uncharacterized protein</fullName>
    </submittedName>
</protein>
<dbReference type="Gene3D" id="3.40.1030.10">
    <property type="entry name" value="Nucleoside phosphorylase/phosphoribosyltransferase catalytic domain"/>
    <property type="match status" value="1"/>
</dbReference>
<dbReference type="PANTHER" id="PTHR11751:SF373">
    <property type="entry name" value="GLUTAMATE--GLYOXYLATE AMINOTRANSFERASE 2"/>
    <property type="match status" value="1"/>
</dbReference>
<dbReference type="InterPro" id="IPR015424">
    <property type="entry name" value="PyrdxlP-dep_Trfase"/>
</dbReference>
<accession>A0A6A6LMI9</accession>
<keyword evidence="4" id="KW-0328">Glycosyltransferase</keyword>
<dbReference type="EMBL" id="JAAGAX010000010">
    <property type="protein sequence ID" value="KAF2301665.1"/>
    <property type="molecule type" value="Genomic_DNA"/>
</dbReference>
<dbReference type="SUPFAM" id="SSF53383">
    <property type="entry name" value="PLP-dependent transferases"/>
    <property type="match status" value="2"/>
</dbReference>